<name>A0A7X5LJG6_9ALTE</name>
<organism evidence="1 2">
    <name type="scientific">Alteromonas profundi</name>
    <dbReference type="NCBI Taxonomy" id="2696062"/>
    <lineage>
        <taxon>Bacteria</taxon>
        <taxon>Pseudomonadati</taxon>
        <taxon>Pseudomonadota</taxon>
        <taxon>Gammaproteobacteria</taxon>
        <taxon>Alteromonadales</taxon>
        <taxon>Alteromonadaceae</taxon>
        <taxon>Alteromonas/Salinimonas group</taxon>
        <taxon>Alteromonas</taxon>
    </lineage>
</organism>
<dbReference type="InterPro" id="IPR025659">
    <property type="entry name" value="Tubby-like_C"/>
</dbReference>
<dbReference type="EMBL" id="JAAAWN010000002">
    <property type="protein sequence ID" value="NDV90109.1"/>
    <property type="molecule type" value="Genomic_DNA"/>
</dbReference>
<dbReference type="InterPro" id="IPR007612">
    <property type="entry name" value="LOR"/>
</dbReference>
<proteinExistence type="predicted"/>
<dbReference type="AlphaFoldDB" id="A0A7X5LJG6"/>
<dbReference type="Pfam" id="PF04525">
    <property type="entry name" value="LOR"/>
    <property type="match status" value="1"/>
</dbReference>
<dbReference type="SUPFAM" id="SSF54518">
    <property type="entry name" value="Tubby C-terminal domain-like"/>
    <property type="match status" value="1"/>
</dbReference>
<dbReference type="RefSeq" id="WP_163083692.1">
    <property type="nucleotide sequence ID" value="NZ_JAAAWN010000002.1"/>
</dbReference>
<evidence type="ECO:0000313" key="2">
    <source>
        <dbReference type="Proteomes" id="UP000470213"/>
    </source>
</evidence>
<comment type="caution">
    <text evidence="1">The sequence shown here is derived from an EMBL/GenBank/DDBJ whole genome shotgun (WGS) entry which is preliminary data.</text>
</comment>
<dbReference type="Proteomes" id="UP000470213">
    <property type="component" value="Unassembled WGS sequence"/>
</dbReference>
<keyword evidence="2" id="KW-1185">Reference proteome</keyword>
<reference evidence="1 2" key="1">
    <citation type="submission" date="2020-01" db="EMBL/GenBank/DDBJ databases">
        <authorList>
            <person name="Chen J."/>
            <person name="Zhu S."/>
            <person name="Yang J."/>
        </authorList>
    </citation>
    <scope>NUCLEOTIDE SEQUENCE [LARGE SCALE GENOMIC DNA]</scope>
    <source>
        <strain evidence="1 2">345S023</strain>
    </source>
</reference>
<sequence>MSSVLSISNKLMSFRGRMLINDDREQALYEACGEFALFCPTWTLSKQGNIVATIKSKFWSWSPTWIIKSDFGDFIIKRKLLSWVRNYQVIGGNYDGATIIGNFWDLKFNISHNGKCLASAKGKIMSIRDTHNIHVHGDDNDELFTTIVMVALHLDRKNEQSSASNSD</sequence>
<protein>
    <submittedName>
        <fullName evidence="1">Uncharacterized protein</fullName>
    </submittedName>
</protein>
<accession>A0A7X5LJG6</accession>
<gene>
    <name evidence="1" type="ORF">GTH32_02730</name>
</gene>
<evidence type="ECO:0000313" key="1">
    <source>
        <dbReference type="EMBL" id="NDV90109.1"/>
    </source>
</evidence>